<evidence type="ECO:0000313" key="5">
    <source>
        <dbReference type="EMBL" id="CAG7879674.1"/>
    </source>
</evidence>
<dbReference type="Pfam" id="PF01156">
    <property type="entry name" value="IU_nuc_hydro"/>
    <property type="match status" value="1"/>
</dbReference>
<evidence type="ECO:0000256" key="1">
    <source>
        <dbReference type="ARBA" id="ARBA00009176"/>
    </source>
</evidence>
<dbReference type="AlphaFoldDB" id="A0A8D9GFD7"/>
<dbReference type="Proteomes" id="UP000694005">
    <property type="component" value="Chromosome A03"/>
</dbReference>
<proteinExistence type="inferred from homology"/>
<name>A0A8D9GFD7_BRACM</name>
<sequence>MIFLSSLEVTILAFGPLISLAIPIKHESSLASKVKMIVILGGAFFALGNINPPAEANIQHPLNLLINLLSMKECRFHVLCIVTRKQPMFGFMSGANITDITTQLKQTELGTSNLMECYLHNPVSFLEAVQPDLFKYKK</sequence>
<dbReference type="PANTHER" id="PTHR12304:SF1">
    <property type="entry name" value="URIDINE NUCLEOSIDASE 1"/>
    <property type="match status" value="1"/>
</dbReference>
<dbReference type="InterPro" id="IPR023186">
    <property type="entry name" value="IUNH"/>
</dbReference>
<reference evidence="5 6" key="1">
    <citation type="submission" date="2021-07" db="EMBL/GenBank/DDBJ databases">
        <authorList>
            <consortium name="Genoscope - CEA"/>
            <person name="William W."/>
        </authorList>
    </citation>
    <scope>NUCLEOTIDE SEQUENCE [LARGE SCALE GENOMIC DNA]</scope>
</reference>
<dbReference type="SUPFAM" id="SSF53590">
    <property type="entry name" value="Nucleoside hydrolase"/>
    <property type="match status" value="1"/>
</dbReference>
<dbReference type="InterPro" id="IPR001910">
    <property type="entry name" value="Inosine/uridine_hydrolase_dom"/>
</dbReference>
<comment type="similarity">
    <text evidence="1">Belongs to the IUNH family.</text>
</comment>
<evidence type="ECO:0000313" key="6">
    <source>
        <dbReference type="Proteomes" id="UP000694005"/>
    </source>
</evidence>
<evidence type="ECO:0000259" key="4">
    <source>
        <dbReference type="Pfam" id="PF01156"/>
    </source>
</evidence>
<evidence type="ECO:0000256" key="3">
    <source>
        <dbReference type="ARBA" id="ARBA00023295"/>
    </source>
</evidence>
<keyword evidence="3" id="KW-0326">Glycosidase</keyword>
<evidence type="ECO:0000256" key="2">
    <source>
        <dbReference type="ARBA" id="ARBA00022801"/>
    </source>
</evidence>
<gene>
    <name evidence="5" type="ORF">BRAPAZ1V2_A03P10170.2</name>
</gene>
<dbReference type="PANTHER" id="PTHR12304">
    <property type="entry name" value="INOSINE-URIDINE PREFERRING NUCLEOSIDE HYDROLASE"/>
    <property type="match status" value="1"/>
</dbReference>
<feature type="domain" description="Inosine/uridine-preferring nucleoside hydrolase" evidence="4">
    <location>
        <begin position="8"/>
        <end position="59"/>
    </location>
</feature>
<dbReference type="Gramene" id="A03p10170.2_BraZ1">
    <property type="protein sequence ID" value="A03p10170.2_BraZ1.CDS"/>
    <property type="gene ID" value="A03g10170.2_BraZ1"/>
</dbReference>
<organism evidence="5 6">
    <name type="scientific">Brassica campestris</name>
    <name type="common">Field mustard</name>
    <dbReference type="NCBI Taxonomy" id="3711"/>
    <lineage>
        <taxon>Eukaryota</taxon>
        <taxon>Viridiplantae</taxon>
        <taxon>Streptophyta</taxon>
        <taxon>Embryophyta</taxon>
        <taxon>Tracheophyta</taxon>
        <taxon>Spermatophyta</taxon>
        <taxon>Magnoliopsida</taxon>
        <taxon>eudicotyledons</taxon>
        <taxon>Gunneridae</taxon>
        <taxon>Pentapetalae</taxon>
        <taxon>rosids</taxon>
        <taxon>malvids</taxon>
        <taxon>Brassicales</taxon>
        <taxon>Brassicaceae</taxon>
        <taxon>Brassiceae</taxon>
        <taxon>Brassica</taxon>
    </lineage>
</organism>
<dbReference type="GO" id="GO:0016799">
    <property type="term" value="F:hydrolase activity, hydrolyzing N-glycosyl compounds"/>
    <property type="evidence" value="ECO:0007669"/>
    <property type="project" value="InterPro"/>
</dbReference>
<dbReference type="Gene3D" id="3.90.245.10">
    <property type="entry name" value="Ribonucleoside hydrolase-like"/>
    <property type="match status" value="1"/>
</dbReference>
<dbReference type="EMBL" id="LS974619">
    <property type="protein sequence ID" value="CAG7879674.1"/>
    <property type="molecule type" value="Genomic_DNA"/>
</dbReference>
<protein>
    <recommendedName>
        <fullName evidence="4">Inosine/uridine-preferring nucleoside hydrolase domain-containing protein</fullName>
    </recommendedName>
</protein>
<accession>A0A8D9GFD7</accession>
<keyword evidence="2" id="KW-0378">Hydrolase</keyword>
<dbReference type="InterPro" id="IPR036452">
    <property type="entry name" value="Ribo_hydro-like"/>
</dbReference>